<name>A0AAV6IKJ5_9ERIC</name>
<evidence type="ECO:0000259" key="5">
    <source>
        <dbReference type="Pfam" id="PF18052"/>
    </source>
</evidence>
<dbReference type="Gene3D" id="1.20.5.4130">
    <property type="match status" value="1"/>
</dbReference>
<dbReference type="CDD" id="cd14798">
    <property type="entry name" value="RX-CC_like"/>
    <property type="match status" value="1"/>
</dbReference>
<proteinExistence type="predicted"/>
<evidence type="ECO:0000256" key="1">
    <source>
        <dbReference type="ARBA" id="ARBA00022737"/>
    </source>
</evidence>
<comment type="caution">
    <text evidence="8">The sequence shown here is derived from an EMBL/GenBank/DDBJ whole genome shotgun (WGS) entry which is preliminary data.</text>
</comment>
<dbReference type="Pfam" id="PF18052">
    <property type="entry name" value="Rx_N"/>
    <property type="match status" value="1"/>
</dbReference>
<dbReference type="Proteomes" id="UP000823749">
    <property type="component" value="Chromosome 10"/>
</dbReference>
<evidence type="ECO:0000256" key="3">
    <source>
        <dbReference type="ARBA" id="ARBA00022821"/>
    </source>
</evidence>
<dbReference type="PANTHER" id="PTHR47186:SF41">
    <property type="entry name" value="OS12G0131701 PROTEIN"/>
    <property type="match status" value="1"/>
</dbReference>
<dbReference type="InterPro" id="IPR056789">
    <property type="entry name" value="LRR_R13L1-DRL21"/>
</dbReference>
<dbReference type="SUPFAM" id="SSF52058">
    <property type="entry name" value="L domain-like"/>
    <property type="match status" value="1"/>
</dbReference>
<sequence length="767" mass="88162">MADVLLSPLVEKILTTLTSPALQQFRIAWGLETELKNLESTLCTIQAVLGDAEAKQWTSKAVNNWLRKLKDSAYDAEEVLDEFATEALKRKLDSQIRRVSAFLSLPNRLIFRVKMGNKIKDVEERLDKIARERSRFHLMEGLPEFRAVERTQTRKVRHLLLNIRSAGGVTWNEAMLEVPSLRSFVLHPDTRISWEKVSPWVSKQKYLRVLELSAWIISGKVPKSISNSNHLRYLNMSFSNIVYVPESICDLQNLETLKLKHCYKLRRLPKRMKHMRNLIYLDIERCDSLISMPPKLGQLTSLRRLSFFIVGQAEGYRIGELKELNLAGELEIKKLENVRSPADAENANLKGKHDLVSLHLHWTWSHHKEENLPNDVEGVLENLQPHSNLKKLSISYYRGSKFPNWMMCSVLKNLVKLSLYSCSLCEQLPPLGKLHSLKKLDIGGMDSLKCFDLECYGDGEISFQALETLSLREMPSLEEWTTMDRQDVFPRLRELDIESCPKLTNLPALPTLKRLGIGDNEMLLKSVNNLTSLSSLDIYYFQLEILPDGLFQNLEALEFLELRWMHNIETLQNQMSGLSSLKRLELNFCRKLGNLSGLEILNSLDSLDIWECDSLTDLKGLEGLTSLRSLWFQNCRKLRSLSEGMQHLTVLQDLLIGGCPEIQSFPEGMRHLNSLQRMEISYCEGLITLPNWLGSLQSLSYLGIRGCSNLRSMPDGLRGQKNLRQLRIDRCPNLERRCNKESGDDWLKIAHIPNIRINDEQVQSLDD</sequence>
<dbReference type="GO" id="GO:0006952">
    <property type="term" value="P:defense response"/>
    <property type="evidence" value="ECO:0007669"/>
    <property type="project" value="UniProtKB-KW"/>
</dbReference>
<feature type="domain" description="Disease resistance N-terminal" evidence="5">
    <location>
        <begin position="7"/>
        <end position="94"/>
    </location>
</feature>
<dbReference type="EMBL" id="JACTNZ010000010">
    <property type="protein sequence ID" value="KAG5528043.1"/>
    <property type="molecule type" value="Genomic_DNA"/>
</dbReference>
<organism evidence="8 9">
    <name type="scientific">Rhododendron griersonianum</name>
    <dbReference type="NCBI Taxonomy" id="479676"/>
    <lineage>
        <taxon>Eukaryota</taxon>
        <taxon>Viridiplantae</taxon>
        <taxon>Streptophyta</taxon>
        <taxon>Embryophyta</taxon>
        <taxon>Tracheophyta</taxon>
        <taxon>Spermatophyta</taxon>
        <taxon>Magnoliopsida</taxon>
        <taxon>eudicotyledons</taxon>
        <taxon>Gunneridae</taxon>
        <taxon>Pentapetalae</taxon>
        <taxon>asterids</taxon>
        <taxon>Ericales</taxon>
        <taxon>Ericaceae</taxon>
        <taxon>Ericoideae</taxon>
        <taxon>Rhodoreae</taxon>
        <taxon>Rhododendron</taxon>
    </lineage>
</organism>
<dbReference type="InterPro" id="IPR032675">
    <property type="entry name" value="LRR_dom_sf"/>
</dbReference>
<feature type="domain" description="R13L1/DRL21-like LRR repeat region" evidence="7">
    <location>
        <begin position="318"/>
        <end position="445"/>
    </location>
</feature>
<keyword evidence="3" id="KW-0611">Plant defense</keyword>
<reference evidence="8" key="1">
    <citation type="submission" date="2020-08" db="EMBL/GenBank/DDBJ databases">
        <title>Plant Genome Project.</title>
        <authorList>
            <person name="Zhang R.-G."/>
        </authorList>
    </citation>
    <scope>NUCLEOTIDE SEQUENCE</scope>
    <source>
        <strain evidence="8">WSP0</strain>
        <tissue evidence="8">Leaf</tissue>
    </source>
</reference>
<evidence type="ECO:0000259" key="6">
    <source>
        <dbReference type="Pfam" id="PF23598"/>
    </source>
</evidence>
<keyword evidence="4" id="KW-0067">ATP-binding</keyword>
<keyword evidence="2" id="KW-0547">Nucleotide-binding</keyword>
<dbReference type="Gene3D" id="3.80.10.10">
    <property type="entry name" value="Ribonuclease Inhibitor"/>
    <property type="match status" value="4"/>
</dbReference>
<dbReference type="GO" id="GO:0005524">
    <property type="term" value="F:ATP binding"/>
    <property type="evidence" value="ECO:0007669"/>
    <property type="project" value="UniProtKB-KW"/>
</dbReference>
<evidence type="ECO:0000259" key="7">
    <source>
        <dbReference type="Pfam" id="PF25019"/>
    </source>
</evidence>
<evidence type="ECO:0000313" key="9">
    <source>
        <dbReference type="Proteomes" id="UP000823749"/>
    </source>
</evidence>
<dbReference type="SUPFAM" id="SSF52047">
    <property type="entry name" value="RNI-like"/>
    <property type="match status" value="1"/>
</dbReference>
<evidence type="ECO:0000256" key="2">
    <source>
        <dbReference type="ARBA" id="ARBA00022741"/>
    </source>
</evidence>
<evidence type="ECO:0008006" key="10">
    <source>
        <dbReference type="Google" id="ProtNLM"/>
    </source>
</evidence>
<gene>
    <name evidence="8" type="ORF">RHGRI_028844</name>
</gene>
<keyword evidence="1" id="KW-0677">Repeat</keyword>
<dbReference type="InterPro" id="IPR055414">
    <property type="entry name" value="LRR_R13L4/SHOC2-like"/>
</dbReference>
<protein>
    <recommendedName>
        <fullName evidence="10">Rx N-terminal domain-containing protein</fullName>
    </recommendedName>
</protein>
<dbReference type="Pfam" id="PF25019">
    <property type="entry name" value="LRR_R13L1-DRL21"/>
    <property type="match status" value="1"/>
</dbReference>
<dbReference type="InterPro" id="IPR041118">
    <property type="entry name" value="Rx_N"/>
</dbReference>
<evidence type="ECO:0000256" key="4">
    <source>
        <dbReference type="ARBA" id="ARBA00022840"/>
    </source>
</evidence>
<feature type="domain" description="Disease resistance R13L4/SHOC-2-like LRR" evidence="6">
    <location>
        <begin position="607"/>
        <end position="749"/>
    </location>
</feature>
<dbReference type="InterPro" id="IPR038005">
    <property type="entry name" value="RX-like_CC"/>
</dbReference>
<evidence type="ECO:0000313" key="8">
    <source>
        <dbReference type="EMBL" id="KAG5528043.1"/>
    </source>
</evidence>
<dbReference type="PANTHER" id="PTHR47186">
    <property type="entry name" value="LEUCINE-RICH REPEAT-CONTAINING PROTEIN 57"/>
    <property type="match status" value="1"/>
</dbReference>
<dbReference type="AlphaFoldDB" id="A0AAV6IKJ5"/>
<keyword evidence="9" id="KW-1185">Reference proteome</keyword>
<accession>A0AAV6IKJ5</accession>
<dbReference type="Pfam" id="PF23598">
    <property type="entry name" value="LRR_14"/>
    <property type="match status" value="1"/>
</dbReference>